<accession>A0A834XD18</accession>
<keyword evidence="3" id="KW-1185">Reference proteome</keyword>
<protein>
    <submittedName>
        <fullName evidence="2">Uncharacterized protein</fullName>
    </submittedName>
</protein>
<dbReference type="EMBL" id="JAAIUW010000002">
    <property type="protein sequence ID" value="KAF7842652.1"/>
    <property type="molecule type" value="Genomic_DNA"/>
</dbReference>
<comment type="caution">
    <text evidence="2">The sequence shown here is derived from an EMBL/GenBank/DDBJ whole genome shotgun (WGS) entry which is preliminary data.</text>
</comment>
<reference evidence="2" key="1">
    <citation type="submission" date="2020-09" db="EMBL/GenBank/DDBJ databases">
        <title>Genome-Enabled Discovery of Anthraquinone Biosynthesis in Senna tora.</title>
        <authorList>
            <person name="Kang S.-H."/>
            <person name="Pandey R.P."/>
            <person name="Lee C.-M."/>
            <person name="Sim J.-S."/>
            <person name="Jeong J.-T."/>
            <person name="Choi B.-S."/>
            <person name="Jung M."/>
            <person name="Ginzburg D."/>
            <person name="Zhao K."/>
            <person name="Won S.Y."/>
            <person name="Oh T.-J."/>
            <person name="Yu Y."/>
            <person name="Kim N.-H."/>
            <person name="Lee O.R."/>
            <person name="Lee T.-H."/>
            <person name="Bashyal P."/>
            <person name="Kim T.-S."/>
            <person name="Lee W.-H."/>
            <person name="Kawkins C."/>
            <person name="Kim C.-K."/>
            <person name="Kim J.S."/>
            <person name="Ahn B.O."/>
            <person name="Rhee S.Y."/>
            <person name="Sohng J.K."/>
        </authorList>
    </citation>
    <scope>NUCLEOTIDE SEQUENCE</scope>
    <source>
        <tissue evidence="2">Leaf</tissue>
    </source>
</reference>
<evidence type="ECO:0000313" key="2">
    <source>
        <dbReference type="EMBL" id="KAF7842652.1"/>
    </source>
</evidence>
<evidence type="ECO:0000313" key="3">
    <source>
        <dbReference type="Proteomes" id="UP000634136"/>
    </source>
</evidence>
<proteinExistence type="predicted"/>
<feature type="compositionally biased region" description="Basic and acidic residues" evidence="1">
    <location>
        <begin position="16"/>
        <end position="38"/>
    </location>
</feature>
<feature type="region of interest" description="Disordered" evidence="1">
    <location>
        <begin position="16"/>
        <end position="57"/>
    </location>
</feature>
<organism evidence="2 3">
    <name type="scientific">Senna tora</name>
    <dbReference type="NCBI Taxonomy" id="362788"/>
    <lineage>
        <taxon>Eukaryota</taxon>
        <taxon>Viridiplantae</taxon>
        <taxon>Streptophyta</taxon>
        <taxon>Embryophyta</taxon>
        <taxon>Tracheophyta</taxon>
        <taxon>Spermatophyta</taxon>
        <taxon>Magnoliopsida</taxon>
        <taxon>eudicotyledons</taxon>
        <taxon>Gunneridae</taxon>
        <taxon>Pentapetalae</taxon>
        <taxon>rosids</taxon>
        <taxon>fabids</taxon>
        <taxon>Fabales</taxon>
        <taxon>Fabaceae</taxon>
        <taxon>Caesalpinioideae</taxon>
        <taxon>Cassia clade</taxon>
        <taxon>Senna</taxon>
    </lineage>
</organism>
<sequence length="116" mass="12813">MEIIQPFAAPIFKIEAEGHDNEANDGKVDGVGREKEDDVAFSNTHGEERGGDGINGLPELCDGEVAIGGSIDESELLRYTLSSTKRSEAERCRERSEAEEREEIGKMMRVKLPNFT</sequence>
<name>A0A834XD18_9FABA</name>
<feature type="region of interest" description="Disordered" evidence="1">
    <location>
        <begin position="85"/>
        <end position="105"/>
    </location>
</feature>
<dbReference type="Proteomes" id="UP000634136">
    <property type="component" value="Unassembled WGS sequence"/>
</dbReference>
<gene>
    <name evidence="2" type="ORF">G2W53_004950</name>
</gene>
<evidence type="ECO:0000256" key="1">
    <source>
        <dbReference type="SAM" id="MobiDB-lite"/>
    </source>
</evidence>
<dbReference type="AlphaFoldDB" id="A0A834XD18"/>